<dbReference type="NCBIfam" id="TIGR00135">
    <property type="entry name" value="gatC"/>
    <property type="match status" value="1"/>
</dbReference>
<evidence type="ECO:0000313" key="1">
    <source>
        <dbReference type="EMBL" id="PJE74185.1"/>
    </source>
</evidence>
<proteinExistence type="predicted"/>
<dbReference type="AlphaFoldDB" id="A0A2M8LC48"/>
<reference evidence="2" key="1">
    <citation type="submission" date="2017-09" db="EMBL/GenBank/DDBJ databases">
        <title>Depth-based differentiation of microbial function through sediment-hosted aquifers and enrichment of novel symbionts in the deep terrestrial subsurface.</title>
        <authorList>
            <person name="Probst A.J."/>
            <person name="Ladd B."/>
            <person name="Jarett J.K."/>
            <person name="Geller-Mcgrath D.E."/>
            <person name="Sieber C.M.K."/>
            <person name="Emerson J.B."/>
            <person name="Anantharaman K."/>
            <person name="Thomas B.C."/>
            <person name="Malmstrom R."/>
            <person name="Stieglmeier M."/>
            <person name="Klingl A."/>
            <person name="Woyke T."/>
            <person name="Ryan C.M."/>
            <person name="Banfield J.F."/>
        </authorList>
    </citation>
    <scope>NUCLEOTIDE SEQUENCE [LARGE SCALE GENOMIC DNA]</scope>
</reference>
<sequence length="93" mass="10623">MITIQDIEKLATLSRLSLNDNEKEKYRGEIDFILGYIDIIKKVSTGESVSVMSRNKNILREDIDPHESGLYTEKLLKLAPKNEAGYVKVKKIL</sequence>
<dbReference type="InterPro" id="IPR036113">
    <property type="entry name" value="Asp/Glu-ADT_sf_sub_c"/>
</dbReference>
<accession>A0A2M8LC48</accession>
<keyword evidence="1" id="KW-0808">Transferase</keyword>
<dbReference type="GO" id="GO:0006450">
    <property type="term" value="P:regulation of translational fidelity"/>
    <property type="evidence" value="ECO:0007669"/>
    <property type="project" value="InterPro"/>
</dbReference>
<dbReference type="Pfam" id="PF02686">
    <property type="entry name" value="GatC"/>
    <property type="match status" value="1"/>
</dbReference>
<gene>
    <name evidence="1" type="primary">gatC</name>
    <name evidence="1" type="ORF">COV01_01645</name>
</gene>
<dbReference type="GO" id="GO:0016740">
    <property type="term" value="F:transferase activity"/>
    <property type="evidence" value="ECO:0007669"/>
    <property type="project" value="UniProtKB-KW"/>
</dbReference>
<comment type="caution">
    <text evidence="1">The sequence shown here is derived from an EMBL/GenBank/DDBJ whole genome shotgun (WGS) entry which is preliminary data.</text>
</comment>
<name>A0A2M8LC48_9BACT</name>
<evidence type="ECO:0000313" key="2">
    <source>
        <dbReference type="Proteomes" id="UP000228700"/>
    </source>
</evidence>
<organism evidence="1 2">
    <name type="scientific">Candidatus Taylorbacteria bacterium CG10_big_fil_rev_8_21_14_0_10_41_48</name>
    <dbReference type="NCBI Taxonomy" id="1975024"/>
    <lineage>
        <taxon>Bacteria</taxon>
        <taxon>Candidatus Tayloriibacteriota</taxon>
    </lineage>
</organism>
<dbReference type="Proteomes" id="UP000228700">
    <property type="component" value="Unassembled WGS sequence"/>
</dbReference>
<dbReference type="Gene3D" id="1.10.20.60">
    <property type="entry name" value="Glu-tRNAGln amidotransferase C subunit, N-terminal domain"/>
    <property type="match status" value="1"/>
</dbReference>
<dbReference type="SUPFAM" id="SSF141000">
    <property type="entry name" value="Glu-tRNAGln amidotransferase C subunit"/>
    <property type="match status" value="1"/>
</dbReference>
<dbReference type="EMBL" id="PFEQ01000009">
    <property type="protein sequence ID" value="PJE74185.1"/>
    <property type="molecule type" value="Genomic_DNA"/>
</dbReference>
<dbReference type="InterPro" id="IPR003837">
    <property type="entry name" value="GatC"/>
</dbReference>
<protein>
    <submittedName>
        <fullName evidence="1">Asp-tRNA(Asn)/Glu-tRNA(Gln) amidotransferase GatCAB subunit C</fullName>
    </submittedName>
</protein>